<dbReference type="CDD" id="cd13963">
    <property type="entry name" value="PT_UbiA_2"/>
    <property type="match status" value="1"/>
</dbReference>
<organism evidence="7 8">
    <name type="scientific">Thermomicrobium roseum (strain ATCC 27502 / DSM 5159 / P-2)</name>
    <dbReference type="NCBI Taxonomy" id="309801"/>
    <lineage>
        <taxon>Bacteria</taxon>
        <taxon>Pseudomonadati</taxon>
        <taxon>Thermomicrobiota</taxon>
        <taxon>Thermomicrobia</taxon>
        <taxon>Thermomicrobiales</taxon>
        <taxon>Thermomicrobiaceae</taxon>
        <taxon>Thermomicrobium</taxon>
    </lineage>
</organism>
<keyword evidence="7" id="KW-0808">Transferase</keyword>
<protein>
    <submittedName>
        <fullName evidence="7">UbiA prenyltransferase:PepSY-associated TM helix</fullName>
    </submittedName>
</protein>
<evidence type="ECO:0000313" key="8">
    <source>
        <dbReference type="Proteomes" id="UP000000447"/>
    </source>
</evidence>
<dbReference type="GO" id="GO:0016765">
    <property type="term" value="F:transferase activity, transferring alkyl or aryl (other than methyl) groups"/>
    <property type="evidence" value="ECO:0007669"/>
    <property type="project" value="InterPro"/>
</dbReference>
<evidence type="ECO:0000256" key="6">
    <source>
        <dbReference type="SAM" id="Phobius"/>
    </source>
</evidence>
<feature type="transmembrane region" description="Helical" evidence="6">
    <location>
        <begin position="149"/>
        <end position="171"/>
    </location>
</feature>
<feature type="transmembrane region" description="Helical" evidence="6">
    <location>
        <begin position="251"/>
        <end position="268"/>
    </location>
</feature>
<evidence type="ECO:0000313" key="7">
    <source>
        <dbReference type="EMBL" id="ACM05635.1"/>
    </source>
</evidence>
<feature type="transmembrane region" description="Helical" evidence="6">
    <location>
        <begin position="55"/>
        <end position="75"/>
    </location>
</feature>
<dbReference type="KEGG" id="tro:trd_1025"/>
<feature type="transmembrane region" description="Helical" evidence="6">
    <location>
        <begin position="105"/>
        <end position="137"/>
    </location>
</feature>
<dbReference type="STRING" id="309801.trd_1025"/>
<evidence type="ECO:0000256" key="2">
    <source>
        <dbReference type="ARBA" id="ARBA00022475"/>
    </source>
</evidence>
<feature type="transmembrane region" description="Helical" evidence="6">
    <location>
        <begin position="220"/>
        <end position="239"/>
    </location>
</feature>
<dbReference type="eggNOG" id="COG0382">
    <property type="taxonomic scope" value="Bacteria"/>
</dbReference>
<dbReference type="GO" id="GO:0016020">
    <property type="term" value="C:membrane"/>
    <property type="evidence" value="ECO:0007669"/>
    <property type="project" value="UniProtKB-SubCell"/>
</dbReference>
<dbReference type="AlphaFoldDB" id="B9L021"/>
<dbReference type="Gene3D" id="1.10.357.140">
    <property type="entry name" value="UbiA prenyltransferase"/>
    <property type="match status" value="1"/>
</dbReference>
<dbReference type="NCBIfam" id="NF008978">
    <property type="entry name" value="PRK12324.1-4"/>
    <property type="match status" value="1"/>
</dbReference>
<gene>
    <name evidence="7" type="ordered locus">trd_1025</name>
</gene>
<feature type="transmembrane region" description="Helical" evidence="6">
    <location>
        <begin position="177"/>
        <end position="193"/>
    </location>
</feature>
<keyword evidence="2" id="KW-1003">Cell membrane</keyword>
<keyword evidence="5 6" id="KW-0472">Membrane</keyword>
<keyword evidence="4 6" id="KW-1133">Transmembrane helix</keyword>
<keyword evidence="3 6" id="KW-0812">Transmembrane</keyword>
<evidence type="ECO:0000256" key="3">
    <source>
        <dbReference type="ARBA" id="ARBA00022692"/>
    </source>
</evidence>
<dbReference type="Pfam" id="PF01040">
    <property type="entry name" value="UbiA"/>
    <property type="match status" value="1"/>
</dbReference>
<reference evidence="7 8" key="1">
    <citation type="journal article" date="2009" name="PLoS ONE">
        <title>Complete genome sequence of the aerobic CO-oxidizing thermophile Thermomicrobium roseum.</title>
        <authorList>
            <person name="Wu D."/>
            <person name="Raymond J."/>
            <person name="Wu M."/>
            <person name="Chatterji S."/>
            <person name="Ren Q."/>
            <person name="Graham J.E."/>
            <person name="Bryant D.A."/>
            <person name="Robb F."/>
            <person name="Colman A."/>
            <person name="Tallon L.J."/>
            <person name="Badger J.H."/>
            <person name="Madupu R."/>
            <person name="Ward N.L."/>
            <person name="Eisen J.A."/>
        </authorList>
    </citation>
    <scope>NUCLEOTIDE SEQUENCE [LARGE SCALE GENOMIC DNA]</scope>
    <source>
        <strain evidence="8">ATCC 27502 / DSM 5159 / P-2</strain>
    </source>
</reference>
<evidence type="ECO:0000256" key="1">
    <source>
        <dbReference type="ARBA" id="ARBA00004141"/>
    </source>
</evidence>
<keyword evidence="8" id="KW-1185">Reference proteome</keyword>
<proteinExistence type="predicted"/>
<comment type="subcellular location">
    <subcellularLocation>
        <location evidence="1">Membrane</location>
        <topology evidence="1">Multi-pass membrane protein</topology>
    </subcellularLocation>
</comment>
<sequence length="313" mass="34108">MDERPMAWSSGDSVHATLSVLRDLMVTARPRQWLKNAVVLAPLIFGRELLDPVQIGRGLLAVVAFSAAGSAVYFFNDWRDAEADRGHPLKRYRPVAAGRLHGWQVWGAIVGLLLLAVSAAVVVGGSALLAVSAYVLLMAAYSLVLKHVVLVDVLAIAGGFVLRIWGGAAAVHVPLSPWLYVCTILLALFLAVAKRRHEAVLLEEAAGIHRRTLDDYPVPLLDALLQITATSTIMAYALYTFSAPNLPDGHVMMVTIPFVLYGIFRYLYLVYRRDLGGMPEQVLLDDRPLLLAIVGWGLAVLALLYGPELVNLL</sequence>
<evidence type="ECO:0000256" key="5">
    <source>
        <dbReference type="ARBA" id="ARBA00023136"/>
    </source>
</evidence>
<dbReference type="Proteomes" id="UP000000447">
    <property type="component" value="Chromosome"/>
</dbReference>
<name>B9L021_THERP</name>
<accession>B9L021</accession>
<dbReference type="InterPro" id="IPR044878">
    <property type="entry name" value="UbiA_sf"/>
</dbReference>
<evidence type="ECO:0000256" key="4">
    <source>
        <dbReference type="ARBA" id="ARBA00022989"/>
    </source>
</evidence>
<feature type="transmembrane region" description="Helical" evidence="6">
    <location>
        <begin position="289"/>
        <end position="307"/>
    </location>
</feature>
<dbReference type="InterPro" id="IPR000537">
    <property type="entry name" value="UbiA_prenyltransferase"/>
</dbReference>
<dbReference type="HOGENOM" id="CLU_029423_0_1_0"/>
<dbReference type="EMBL" id="CP001275">
    <property type="protein sequence ID" value="ACM05635.1"/>
    <property type="molecule type" value="Genomic_DNA"/>
</dbReference>